<feature type="chain" id="PRO_5047209005" description="Secreted protein" evidence="1">
    <location>
        <begin position="20"/>
        <end position="149"/>
    </location>
</feature>
<dbReference type="Proteomes" id="UP000517916">
    <property type="component" value="Unassembled WGS sequence"/>
</dbReference>
<reference evidence="2 3" key="1">
    <citation type="submission" date="2020-08" db="EMBL/GenBank/DDBJ databases">
        <title>Genomic Encyclopedia of Archaeal and Bacterial Type Strains, Phase II (KMG-II): from individual species to whole genera.</title>
        <authorList>
            <person name="Goeker M."/>
        </authorList>
    </citation>
    <scope>NUCLEOTIDE SEQUENCE [LARGE SCALE GENOMIC DNA]</scope>
    <source>
        <strain evidence="2 3">DSM 43850</strain>
    </source>
</reference>
<feature type="signal peptide" evidence="1">
    <location>
        <begin position="1"/>
        <end position="19"/>
    </location>
</feature>
<dbReference type="EMBL" id="JACJID010000004">
    <property type="protein sequence ID" value="MBA8928742.1"/>
    <property type="molecule type" value="Genomic_DNA"/>
</dbReference>
<evidence type="ECO:0008006" key="4">
    <source>
        <dbReference type="Google" id="ProtNLM"/>
    </source>
</evidence>
<accession>A0ABR6BPD1</accession>
<evidence type="ECO:0000313" key="3">
    <source>
        <dbReference type="Proteomes" id="UP000517916"/>
    </source>
</evidence>
<dbReference type="RefSeq" id="WP_148309460.1">
    <property type="nucleotide sequence ID" value="NZ_BAAABQ010000043.1"/>
</dbReference>
<protein>
    <recommendedName>
        <fullName evidence="4">Secreted protein</fullName>
    </recommendedName>
</protein>
<evidence type="ECO:0000256" key="1">
    <source>
        <dbReference type="SAM" id="SignalP"/>
    </source>
</evidence>
<proteinExistence type="predicted"/>
<dbReference type="PROSITE" id="PS51257">
    <property type="entry name" value="PROKAR_LIPOPROTEIN"/>
    <property type="match status" value="1"/>
</dbReference>
<evidence type="ECO:0000313" key="2">
    <source>
        <dbReference type="EMBL" id="MBA8928742.1"/>
    </source>
</evidence>
<organism evidence="2 3">
    <name type="scientific">Kutzneria viridogrisea</name>
    <dbReference type="NCBI Taxonomy" id="47990"/>
    <lineage>
        <taxon>Bacteria</taxon>
        <taxon>Bacillati</taxon>
        <taxon>Actinomycetota</taxon>
        <taxon>Actinomycetes</taxon>
        <taxon>Pseudonocardiales</taxon>
        <taxon>Pseudonocardiaceae</taxon>
        <taxon>Kutzneria</taxon>
    </lineage>
</organism>
<sequence length="149" mass="15525">MRNPRRAVLLICASLAVLTAGCGSELGPAQRPAVKVGAELPDLQVKLRALQADQCQSVTAETVYPECDRFVTEVVNLSAAIKAATEKSTRATDIATAVDKLASAGGDYQRGQCGAKGASPDTQVCARDLGTVRDQLIVLSSAMEQVAGH</sequence>
<keyword evidence="1" id="KW-0732">Signal</keyword>
<keyword evidence="3" id="KW-1185">Reference proteome</keyword>
<comment type="caution">
    <text evidence="2">The sequence shown here is derived from an EMBL/GenBank/DDBJ whole genome shotgun (WGS) entry which is preliminary data.</text>
</comment>
<gene>
    <name evidence="2" type="ORF">BC739_005959</name>
</gene>
<name>A0ABR6BPD1_9PSEU</name>